<comment type="similarity">
    <text evidence="3">Belongs to the Fre/LuxG FAD/NAD(P) flavoprotein oxidoreductase family.</text>
</comment>
<evidence type="ECO:0000313" key="6">
    <source>
        <dbReference type="Proteomes" id="UP000000753"/>
    </source>
</evidence>
<reference evidence="5 6" key="1">
    <citation type="journal article" date="2008" name="PLoS ONE">
        <title>Environmental adaptation: genomic analysis of the piezotolerant and psychrotolerant deep-sea iron reducing bacterium Shewanella piezotolerans WP3.</title>
        <authorList>
            <person name="Wang F."/>
            <person name="Wang J."/>
            <person name="Jian H."/>
            <person name="Zhang B."/>
            <person name="Li S."/>
            <person name="Wang F."/>
            <person name="Zeng X."/>
            <person name="Gao L."/>
            <person name="Bartlett D.H."/>
            <person name="Yu J."/>
            <person name="Hu S."/>
            <person name="Xiao X."/>
        </authorList>
    </citation>
    <scope>NUCLEOTIDE SEQUENCE [LARGE SCALE GENOMIC DNA]</scope>
    <source>
        <strain evidence="6">WP3 / JCM 13877</strain>
    </source>
</reference>
<evidence type="ECO:0000259" key="4">
    <source>
        <dbReference type="PROSITE" id="PS51384"/>
    </source>
</evidence>
<dbReference type="CDD" id="cd06189">
    <property type="entry name" value="flavin_oxioreductase"/>
    <property type="match status" value="1"/>
</dbReference>
<dbReference type="PRINTS" id="PR00410">
    <property type="entry name" value="PHEHYDRXLASE"/>
</dbReference>
<dbReference type="eggNOG" id="COG0543">
    <property type="taxonomic scope" value="Bacteria"/>
</dbReference>
<name>B8CTN6_SHEPW</name>
<dbReference type="NCBIfam" id="NF005963">
    <property type="entry name" value="PRK08051.1"/>
    <property type="match status" value="1"/>
</dbReference>
<dbReference type="EMBL" id="CP000472">
    <property type="protein sequence ID" value="ACJ31280.1"/>
    <property type="molecule type" value="Genomic_DNA"/>
</dbReference>
<dbReference type="RefSeq" id="WP_020914610.1">
    <property type="nucleotide sequence ID" value="NC_011566.1"/>
</dbReference>
<feature type="domain" description="FAD-binding FR-type" evidence="4">
    <location>
        <begin position="1"/>
        <end position="102"/>
    </location>
</feature>
<dbReference type="InterPro" id="IPR017938">
    <property type="entry name" value="Riboflavin_synthase-like_b-brl"/>
</dbReference>
<keyword evidence="2" id="KW-0455">Luminescence</keyword>
<dbReference type="Gene3D" id="2.40.30.10">
    <property type="entry name" value="Translation factors"/>
    <property type="match status" value="1"/>
</dbReference>
<dbReference type="Proteomes" id="UP000000753">
    <property type="component" value="Chromosome"/>
</dbReference>
<sequence>MNTISCTIEKVAPFNDAVFQVILKPTVAFDFKAGQYLCVVMGEKDKRPFSIASAPDSQAIELHIGAAVSESYPMQVVERLKDCLANNGTIDIEVPGGDAHLRHDSVRPRLLIAGGTGFSYIKSIVEHQIALGQTIETTLYWGCRTTDAMYYQAIAREWHDAHPWLHFVPVVEEAPADWNGKQANLLEQIKADFVSLNGYDIYIAGRFDMVGAAREVFRSIGVEEDHLYGDAFAFIK</sequence>
<dbReference type="HOGENOM" id="CLU_003827_7_4_6"/>
<evidence type="ECO:0000256" key="3">
    <source>
        <dbReference type="ARBA" id="ARBA00038177"/>
    </source>
</evidence>
<dbReference type="GO" id="GO:0016491">
    <property type="term" value="F:oxidoreductase activity"/>
    <property type="evidence" value="ECO:0007669"/>
    <property type="project" value="UniProtKB-KW"/>
</dbReference>
<dbReference type="SUPFAM" id="SSF63380">
    <property type="entry name" value="Riboflavin synthase domain-like"/>
    <property type="match status" value="1"/>
</dbReference>
<organism evidence="5 6">
    <name type="scientific">Shewanella piezotolerans (strain WP3 / JCM 13877)</name>
    <dbReference type="NCBI Taxonomy" id="225849"/>
    <lineage>
        <taxon>Bacteria</taxon>
        <taxon>Pseudomonadati</taxon>
        <taxon>Pseudomonadota</taxon>
        <taxon>Gammaproteobacteria</taxon>
        <taxon>Alteromonadales</taxon>
        <taxon>Shewanellaceae</taxon>
        <taxon>Shewanella</taxon>
    </lineage>
</organism>
<dbReference type="GO" id="GO:0008218">
    <property type="term" value="P:bioluminescence"/>
    <property type="evidence" value="ECO:0007669"/>
    <property type="project" value="UniProtKB-KW"/>
</dbReference>
<dbReference type="InterPro" id="IPR050415">
    <property type="entry name" value="MRET"/>
</dbReference>
<dbReference type="SUPFAM" id="SSF52343">
    <property type="entry name" value="Ferredoxin reductase-like, C-terminal NADP-linked domain"/>
    <property type="match status" value="1"/>
</dbReference>
<evidence type="ECO:0000256" key="2">
    <source>
        <dbReference type="ARBA" id="ARBA00023223"/>
    </source>
</evidence>
<dbReference type="STRING" id="225849.swp_4642"/>
<dbReference type="PROSITE" id="PS51384">
    <property type="entry name" value="FAD_FR"/>
    <property type="match status" value="1"/>
</dbReference>
<dbReference type="KEGG" id="swp:swp_4642"/>
<evidence type="ECO:0000256" key="1">
    <source>
        <dbReference type="ARBA" id="ARBA00023002"/>
    </source>
</evidence>
<dbReference type="PANTHER" id="PTHR47354:SF7">
    <property type="entry name" value="NAD(P)H-FLAVIN REDUCTASE"/>
    <property type="match status" value="1"/>
</dbReference>
<dbReference type="Pfam" id="PF00175">
    <property type="entry name" value="NAD_binding_1"/>
    <property type="match status" value="1"/>
</dbReference>
<dbReference type="InterPro" id="IPR039261">
    <property type="entry name" value="FNR_nucleotide-bd"/>
</dbReference>
<keyword evidence="6" id="KW-1185">Reference proteome</keyword>
<dbReference type="InterPro" id="IPR017927">
    <property type="entry name" value="FAD-bd_FR_type"/>
</dbReference>
<proteinExistence type="inferred from homology"/>
<evidence type="ECO:0000313" key="5">
    <source>
        <dbReference type="EMBL" id="ACJ31280.1"/>
    </source>
</evidence>
<keyword evidence="1" id="KW-0560">Oxidoreductase</keyword>
<accession>B8CTN6</accession>
<dbReference type="Gene3D" id="3.40.50.80">
    <property type="entry name" value="Nucleotide-binding domain of ferredoxin-NADP reductase (FNR) module"/>
    <property type="match status" value="1"/>
</dbReference>
<dbReference type="OrthoDB" id="9806195at2"/>
<protein>
    <submittedName>
        <fullName evidence="5">Oxidoreductase FAD/NAD(P)-binding</fullName>
    </submittedName>
</protein>
<dbReference type="PANTHER" id="PTHR47354">
    <property type="entry name" value="NADH OXIDOREDUCTASE HCR"/>
    <property type="match status" value="1"/>
</dbReference>
<dbReference type="InterPro" id="IPR001433">
    <property type="entry name" value="OxRdtase_FAD/NAD-bd"/>
</dbReference>
<gene>
    <name evidence="5" type="ordered locus">swp_4642</name>
</gene>
<dbReference type="AlphaFoldDB" id="B8CTN6"/>